<reference evidence="3" key="1">
    <citation type="submission" date="2023-07" db="EMBL/GenBank/DDBJ databases">
        <title>Sequencing the genomes of 1000 actinobacteria strains.</title>
        <authorList>
            <person name="Klenk H.-P."/>
        </authorList>
    </citation>
    <scope>NUCLEOTIDE SEQUENCE</scope>
    <source>
        <strain evidence="3">DSM 13068</strain>
    </source>
</reference>
<feature type="transmembrane region" description="Helical" evidence="2">
    <location>
        <begin position="330"/>
        <end position="352"/>
    </location>
</feature>
<dbReference type="RefSeq" id="WP_310245200.1">
    <property type="nucleotide sequence ID" value="NZ_JAVDXX010000001.1"/>
</dbReference>
<dbReference type="Proteomes" id="UP001180715">
    <property type="component" value="Unassembled WGS sequence"/>
</dbReference>
<name>A0ABU1YWQ2_9MICC</name>
<proteinExistence type="predicted"/>
<organism evidence="3 4">
    <name type="scientific">Pseudoglutamicibacter albus</name>
    <dbReference type="NCBI Taxonomy" id="98671"/>
    <lineage>
        <taxon>Bacteria</taxon>
        <taxon>Bacillati</taxon>
        <taxon>Actinomycetota</taxon>
        <taxon>Actinomycetes</taxon>
        <taxon>Micrococcales</taxon>
        <taxon>Micrococcaceae</taxon>
        <taxon>Pseudoglutamicibacter</taxon>
    </lineage>
</organism>
<protein>
    <submittedName>
        <fullName evidence="3">ABC transporter-associated repeat protein</fullName>
    </submittedName>
</protein>
<dbReference type="InterPro" id="IPR022435">
    <property type="entry name" value="Surface-anchored_actinobac"/>
</dbReference>
<dbReference type="NCBIfam" id="NF038134">
    <property type="entry name" value="choice_anch_M"/>
    <property type="match status" value="1"/>
</dbReference>
<keyword evidence="4" id="KW-1185">Reference proteome</keyword>
<feature type="transmembrane region" description="Helical" evidence="2">
    <location>
        <begin position="25"/>
        <end position="46"/>
    </location>
</feature>
<evidence type="ECO:0000256" key="1">
    <source>
        <dbReference type="SAM" id="MobiDB-lite"/>
    </source>
</evidence>
<gene>
    <name evidence="3" type="ORF">J2S67_000057</name>
</gene>
<evidence type="ECO:0000313" key="3">
    <source>
        <dbReference type="EMBL" id="MDR7292789.1"/>
    </source>
</evidence>
<accession>A0ABU1YWQ2</accession>
<feature type="region of interest" description="Disordered" evidence="1">
    <location>
        <begin position="270"/>
        <end position="321"/>
    </location>
</feature>
<dbReference type="EMBL" id="JAVDXX010000001">
    <property type="protein sequence ID" value="MDR7292789.1"/>
    <property type="molecule type" value="Genomic_DNA"/>
</dbReference>
<evidence type="ECO:0000256" key="2">
    <source>
        <dbReference type="SAM" id="Phobius"/>
    </source>
</evidence>
<keyword evidence="2" id="KW-0812">Transmembrane</keyword>
<keyword evidence="2" id="KW-0472">Membrane</keyword>
<evidence type="ECO:0000313" key="4">
    <source>
        <dbReference type="Proteomes" id="UP001180715"/>
    </source>
</evidence>
<dbReference type="NCBIfam" id="TIGR03769">
    <property type="entry name" value="P_ac_wall_RPT"/>
    <property type="match status" value="1"/>
</dbReference>
<keyword evidence="2" id="KW-1133">Transmembrane helix</keyword>
<sequence>MLKLHTPPHTAAPAAHSGLPRLSTLLLAAMIAFALAVVGVLAGVFGQVPAAHAEPSSDDPALEQTVESDERTVTGKAAVLDVGHADLGMRRVDGKWVMQVRDDRTSPAVWRNLEDVVIQVHDAGKQQIPESGYEFTGAKGGDEAWVVPQVEISGVVWLGWNTQDPELIKHADRGVTMKFSKATGPGQMTLFLQPGNFGDPQLLVDSSNLAEHNSVFIEKNTHTHANWVFTRPGQYTAQLTMTAEDKDGKKVSASGSLVFAVGDSTNTEEALAAAKETNSATGKDAAGEAAGHDAAGDDAENDGANNGAGDSKSADTAADAGETKPAGASLAWWLAGGAAVVIAAGVAVGVVVQRKRRATEAEVWGSGAGE</sequence>
<comment type="caution">
    <text evidence="3">The sequence shown here is derived from an EMBL/GenBank/DDBJ whole genome shotgun (WGS) entry which is preliminary data.</text>
</comment>